<evidence type="ECO:0000256" key="2">
    <source>
        <dbReference type="ARBA" id="ARBA00022771"/>
    </source>
</evidence>
<feature type="compositionally biased region" description="Basic residues" evidence="9">
    <location>
        <begin position="29"/>
        <end position="38"/>
    </location>
</feature>
<dbReference type="PROSITE" id="PS50934">
    <property type="entry name" value="SWIRM"/>
    <property type="match status" value="1"/>
</dbReference>
<feature type="compositionally biased region" description="Basic and acidic residues" evidence="9">
    <location>
        <begin position="456"/>
        <end position="466"/>
    </location>
</feature>
<proteinExistence type="predicted"/>
<dbReference type="PROSITE" id="PS50090">
    <property type="entry name" value="MYB_LIKE"/>
    <property type="match status" value="1"/>
</dbReference>
<dbReference type="AlphaFoldDB" id="A0A843UCC5"/>
<dbReference type="InterPro" id="IPR007526">
    <property type="entry name" value="SWIRM"/>
</dbReference>
<dbReference type="CDD" id="cd00167">
    <property type="entry name" value="SANT"/>
    <property type="match status" value="1"/>
</dbReference>
<dbReference type="Proteomes" id="UP000652761">
    <property type="component" value="Unassembled WGS sequence"/>
</dbReference>
<reference evidence="15" key="1">
    <citation type="submission" date="2017-07" db="EMBL/GenBank/DDBJ databases">
        <title>Taro Niue Genome Assembly and Annotation.</title>
        <authorList>
            <person name="Atibalentja N."/>
            <person name="Keating K."/>
            <person name="Fields C.J."/>
        </authorList>
    </citation>
    <scope>NUCLEOTIDE SEQUENCE</scope>
    <source>
        <strain evidence="15">Niue_2</strain>
        <tissue evidence="15">Leaf</tissue>
    </source>
</reference>
<feature type="compositionally biased region" description="Low complexity" evidence="9">
    <location>
        <begin position="79"/>
        <end position="88"/>
    </location>
</feature>
<feature type="domain" description="Myb-like" evidence="10">
    <location>
        <begin position="394"/>
        <end position="444"/>
    </location>
</feature>
<keyword evidence="16" id="KW-1185">Reference proteome</keyword>
<feature type="compositionally biased region" description="Polar residues" evidence="9">
    <location>
        <begin position="644"/>
        <end position="660"/>
    </location>
</feature>
<dbReference type="Pfam" id="PF04433">
    <property type="entry name" value="SWIRM"/>
    <property type="match status" value="1"/>
</dbReference>
<evidence type="ECO:0000256" key="8">
    <source>
        <dbReference type="PROSITE-ProRule" id="PRU00228"/>
    </source>
</evidence>
<gene>
    <name evidence="15" type="ORF">Taro_015839</name>
</gene>
<dbReference type="PROSITE" id="PS01357">
    <property type="entry name" value="ZF_ZZ_1"/>
    <property type="match status" value="1"/>
</dbReference>
<feature type="region of interest" description="Disordered" evidence="9">
    <location>
        <begin position="1"/>
        <end position="128"/>
    </location>
</feature>
<evidence type="ECO:0008006" key="17">
    <source>
        <dbReference type="Google" id="ProtNLM"/>
    </source>
</evidence>
<evidence type="ECO:0000256" key="7">
    <source>
        <dbReference type="ARBA" id="ARBA00023242"/>
    </source>
</evidence>
<evidence type="ECO:0000313" key="15">
    <source>
        <dbReference type="EMBL" id="MQL83342.1"/>
    </source>
</evidence>
<name>A0A843UCC5_COLES</name>
<feature type="compositionally biased region" description="Basic and acidic residues" evidence="9">
    <location>
        <begin position="475"/>
        <end position="492"/>
    </location>
</feature>
<keyword evidence="2 8" id="KW-0863">Zinc-finger</keyword>
<organism evidence="15 16">
    <name type="scientific">Colocasia esculenta</name>
    <name type="common">Wild taro</name>
    <name type="synonym">Arum esculentum</name>
    <dbReference type="NCBI Taxonomy" id="4460"/>
    <lineage>
        <taxon>Eukaryota</taxon>
        <taxon>Viridiplantae</taxon>
        <taxon>Streptophyta</taxon>
        <taxon>Embryophyta</taxon>
        <taxon>Tracheophyta</taxon>
        <taxon>Spermatophyta</taxon>
        <taxon>Magnoliopsida</taxon>
        <taxon>Liliopsida</taxon>
        <taxon>Araceae</taxon>
        <taxon>Aroideae</taxon>
        <taxon>Colocasieae</taxon>
        <taxon>Colocasia</taxon>
    </lineage>
</organism>
<dbReference type="SUPFAM" id="SSF57850">
    <property type="entry name" value="RING/U-box"/>
    <property type="match status" value="1"/>
</dbReference>
<feature type="compositionally biased region" description="Basic and acidic residues" evidence="9">
    <location>
        <begin position="726"/>
        <end position="744"/>
    </location>
</feature>
<feature type="domain" description="SANT" evidence="13">
    <location>
        <begin position="397"/>
        <end position="448"/>
    </location>
</feature>
<dbReference type="PROSITE" id="PS51294">
    <property type="entry name" value="HTH_MYB"/>
    <property type="match status" value="1"/>
</dbReference>
<feature type="region of interest" description="Disordered" evidence="9">
    <location>
        <begin position="597"/>
        <end position="785"/>
    </location>
</feature>
<keyword evidence="4" id="KW-0805">Transcription regulation</keyword>
<feature type="region of interest" description="Disordered" evidence="9">
    <location>
        <begin position="451"/>
        <end position="510"/>
    </location>
</feature>
<dbReference type="InterPro" id="IPR036388">
    <property type="entry name" value="WH-like_DNA-bd_sf"/>
</dbReference>
<evidence type="ECO:0000259" key="11">
    <source>
        <dbReference type="PROSITE" id="PS50135"/>
    </source>
</evidence>
<evidence type="ECO:0000259" key="14">
    <source>
        <dbReference type="PROSITE" id="PS51294"/>
    </source>
</evidence>
<feature type="domain" description="ZZ-type" evidence="11">
    <location>
        <begin position="340"/>
        <end position="394"/>
    </location>
</feature>
<feature type="compositionally biased region" description="Basic and acidic residues" evidence="9">
    <location>
        <begin position="708"/>
        <end position="717"/>
    </location>
</feature>
<dbReference type="Gene3D" id="1.10.10.10">
    <property type="entry name" value="Winged helix-like DNA-binding domain superfamily/Winged helix DNA-binding domain"/>
    <property type="match status" value="1"/>
</dbReference>
<dbReference type="InterPro" id="IPR017930">
    <property type="entry name" value="Myb_dom"/>
</dbReference>
<accession>A0A843UCC5</accession>
<dbReference type="EMBL" id="NMUH01000690">
    <property type="protein sequence ID" value="MQL83342.1"/>
    <property type="molecule type" value="Genomic_DNA"/>
</dbReference>
<dbReference type="Pfam" id="PF00249">
    <property type="entry name" value="Myb_DNA-binding"/>
    <property type="match status" value="1"/>
</dbReference>
<evidence type="ECO:0000256" key="9">
    <source>
        <dbReference type="SAM" id="MobiDB-lite"/>
    </source>
</evidence>
<dbReference type="PROSITE" id="PS50135">
    <property type="entry name" value="ZF_ZZ_2"/>
    <property type="match status" value="1"/>
</dbReference>
<dbReference type="Pfam" id="PF00569">
    <property type="entry name" value="ZZ"/>
    <property type="match status" value="1"/>
</dbReference>
<dbReference type="InterPro" id="IPR001005">
    <property type="entry name" value="SANT/Myb"/>
</dbReference>
<evidence type="ECO:0000259" key="13">
    <source>
        <dbReference type="PROSITE" id="PS51293"/>
    </source>
</evidence>
<dbReference type="InterPro" id="IPR009057">
    <property type="entry name" value="Homeodomain-like_sf"/>
</dbReference>
<dbReference type="SMART" id="SM00291">
    <property type="entry name" value="ZnF_ZZ"/>
    <property type="match status" value="1"/>
</dbReference>
<dbReference type="OrthoDB" id="118550at2759"/>
<feature type="compositionally biased region" description="Pro residues" evidence="9">
    <location>
        <begin position="9"/>
        <end position="20"/>
    </location>
</feature>
<feature type="compositionally biased region" description="Polar residues" evidence="9">
    <location>
        <begin position="618"/>
        <end position="630"/>
    </location>
</feature>
<dbReference type="SUPFAM" id="SSF46689">
    <property type="entry name" value="Homeodomain-like"/>
    <property type="match status" value="2"/>
</dbReference>
<evidence type="ECO:0000256" key="3">
    <source>
        <dbReference type="ARBA" id="ARBA00022833"/>
    </source>
</evidence>
<dbReference type="InterPro" id="IPR017884">
    <property type="entry name" value="SANT_dom"/>
</dbReference>
<keyword evidence="3" id="KW-0862">Zinc</keyword>
<dbReference type="PANTHER" id="PTHR12802">
    <property type="entry name" value="SWI/SNF COMPLEX-RELATED"/>
    <property type="match status" value="1"/>
</dbReference>
<comment type="caution">
    <text evidence="15">The sequence shown here is derived from an EMBL/GenBank/DDBJ whole genome shotgun (WGS) entry which is preliminary data.</text>
</comment>
<dbReference type="InterPro" id="IPR043145">
    <property type="entry name" value="Znf_ZZ_sf"/>
</dbReference>
<feature type="domain" description="SWIRM" evidence="12">
    <location>
        <begin position="179"/>
        <end position="276"/>
    </location>
</feature>
<evidence type="ECO:0000313" key="16">
    <source>
        <dbReference type="Proteomes" id="UP000652761"/>
    </source>
</evidence>
<dbReference type="FunFam" id="1.10.10.60:FF:000014">
    <property type="entry name" value="SWI/SNF complex subunit SMARCC2 isoform C"/>
    <property type="match status" value="1"/>
</dbReference>
<protein>
    <recommendedName>
        <fullName evidence="17">SWI/SNF complex subunit SWI3D</fullName>
    </recommendedName>
</protein>
<dbReference type="PROSITE" id="PS51293">
    <property type="entry name" value="SANT"/>
    <property type="match status" value="1"/>
</dbReference>
<dbReference type="Gene3D" id="1.10.10.60">
    <property type="entry name" value="Homeodomain-like"/>
    <property type="match status" value="1"/>
</dbReference>
<dbReference type="SMART" id="SM00717">
    <property type="entry name" value="SANT"/>
    <property type="match status" value="1"/>
</dbReference>
<feature type="domain" description="HTH myb-type" evidence="14">
    <location>
        <begin position="400"/>
        <end position="436"/>
    </location>
</feature>
<keyword evidence="5" id="KW-0238">DNA-binding</keyword>
<dbReference type="CDD" id="cd02336">
    <property type="entry name" value="ZZ_RSC8"/>
    <property type="match status" value="1"/>
</dbReference>
<keyword evidence="1" id="KW-0479">Metal-binding</keyword>
<evidence type="ECO:0000256" key="4">
    <source>
        <dbReference type="ARBA" id="ARBA00023015"/>
    </source>
</evidence>
<keyword evidence="7" id="KW-0539">Nucleus</keyword>
<dbReference type="PANTHER" id="PTHR12802:SF41">
    <property type="entry name" value="BRAHMA ASSOCIATED PROTEIN 155 KDA"/>
    <property type="match status" value="1"/>
</dbReference>
<evidence type="ECO:0000259" key="12">
    <source>
        <dbReference type="PROSITE" id="PS50934"/>
    </source>
</evidence>
<feature type="compositionally biased region" description="Basic and acidic residues" evidence="9">
    <location>
        <begin position="661"/>
        <end position="677"/>
    </location>
</feature>
<feature type="compositionally biased region" description="Low complexity" evidence="9">
    <location>
        <begin position="100"/>
        <end position="109"/>
    </location>
</feature>
<dbReference type="InterPro" id="IPR041984">
    <property type="entry name" value="Rsc8/Ssr1/Ssr2_ZZ"/>
</dbReference>
<evidence type="ECO:0000256" key="1">
    <source>
        <dbReference type="ARBA" id="ARBA00022723"/>
    </source>
</evidence>
<dbReference type="GO" id="GO:0005634">
    <property type="term" value="C:nucleus"/>
    <property type="evidence" value="ECO:0007669"/>
    <property type="project" value="UniProtKB-ARBA"/>
</dbReference>
<dbReference type="InterPro" id="IPR000433">
    <property type="entry name" value="Znf_ZZ"/>
</dbReference>
<sequence>MEEKGREAPLPPVSAEPAPPETLVEGSRRRASAPKRKGPSGSLSSSTSAKRLAKERNHLPFFVPHVHHNGPVTRARQSPNKFAGAAAAAPPPNPEEKPAASDAAGAAGCKEGEGAGEQQAGQDGVLDRADEPVVDAEFEAVRTRDSNVHVVPTHAGKPMFLGSWDLRKPFVLVFEDLRILRFSHMSWFSWEKTHQLEERTMACFFNGKSEKRTSDIYKKIRNSIMEKFHSDPQTEIELKHLSDMEVGDADARQEVMEFLDHWGLINFHPFPPSPSDTSALDNEKTAKTPSLCEKLYQFETVHPPPRLAPKTVEVSEQTMLPRLFPESTVADDIVRPEGPSVEYHCNSCSADCSRKRYHCQKQADFDLCTECFSNGKFGSGMTPADFILMEPAEVPGTGGGSWTDQETLLLLEALELYGENWNEIAEHVATKTKAQCMLHFVQMPIEDTFLEDDEDKHERKSDDVLMSKDSSTPDVTEKVENKVMENEDRHETSSVSTAKENDDGKAETYQGTSSADIAIDALKTAFQAVGSMPEDGGPFSFAEAGNPVMALAAFLVALVDHDLALKSSRSSLKAMAEDSAGIQLATRHCFILEDPPKHQKDLHTSESEDAQREDAQVPVTNGNDEVQGTNDKNDKIEVPMHNAPSVSSEQCTQDSNGNKSTDLDVSVKEGLSVKKSGDLSGCKNVQKSIKDPHELSLPNEKATGSSEKMADDLDPHGGDNPNAVKESGESHAEVTKTTSKDKVAKCSPLTKEGDSALPGQQANAIKDSGDVTASVGGNKESSEVQGTVKMLSAEEKGHLNTVDSSSAAEIRELAGILLLSITYVFII</sequence>
<dbReference type="GO" id="GO:0008270">
    <property type="term" value="F:zinc ion binding"/>
    <property type="evidence" value="ECO:0007669"/>
    <property type="project" value="UniProtKB-KW"/>
</dbReference>
<feature type="compositionally biased region" description="Low complexity" evidence="9">
    <location>
        <begin position="39"/>
        <end position="50"/>
    </location>
</feature>
<evidence type="ECO:0000256" key="5">
    <source>
        <dbReference type="ARBA" id="ARBA00023125"/>
    </source>
</evidence>
<feature type="compositionally biased region" description="Basic and acidic residues" evidence="9">
    <location>
        <begin position="597"/>
        <end position="615"/>
    </location>
</feature>
<evidence type="ECO:0000256" key="6">
    <source>
        <dbReference type="ARBA" id="ARBA00023163"/>
    </source>
</evidence>
<evidence type="ECO:0000259" key="10">
    <source>
        <dbReference type="PROSITE" id="PS50090"/>
    </source>
</evidence>
<dbReference type="Gene3D" id="3.30.60.90">
    <property type="match status" value="1"/>
</dbReference>
<dbReference type="GO" id="GO:0003677">
    <property type="term" value="F:DNA binding"/>
    <property type="evidence" value="ECO:0007669"/>
    <property type="project" value="UniProtKB-KW"/>
</dbReference>
<keyword evidence="6" id="KW-0804">Transcription</keyword>